<evidence type="ECO:0000256" key="3">
    <source>
        <dbReference type="ARBA" id="ARBA00022676"/>
    </source>
</evidence>
<comment type="function">
    <text evidence="6">Catalyzes the glycosylation of 4,4'-diaponeurosporenoate, i.e. the esterification of glucose at the C1'' position with the carboxyl group of 4,4'-diaponeurosporenic acid, to form glycosyl-4,4'-diaponeurosporenoate. This is a step in the biosynthesis of staphyloxanthin, an orange pigment present in most staphylococci strains.</text>
</comment>
<name>A0A560WA59_9MICO</name>
<dbReference type="InterPro" id="IPR029044">
    <property type="entry name" value="Nucleotide-diphossugar_trans"/>
</dbReference>
<keyword evidence="4 11" id="KW-0808">Transferase</keyword>
<dbReference type="InterPro" id="IPR001173">
    <property type="entry name" value="Glyco_trans_2-like"/>
</dbReference>
<dbReference type="AlphaFoldDB" id="A0A560WA59"/>
<dbReference type="Gene3D" id="3.90.550.10">
    <property type="entry name" value="Spore Coat Polysaccharide Biosynthesis Protein SpsA, Chain A"/>
    <property type="match status" value="1"/>
</dbReference>
<evidence type="ECO:0000256" key="2">
    <source>
        <dbReference type="ARBA" id="ARBA00022475"/>
    </source>
</evidence>
<keyword evidence="3" id="KW-0328">Glycosyltransferase</keyword>
<dbReference type="PANTHER" id="PTHR43646">
    <property type="entry name" value="GLYCOSYLTRANSFERASE"/>
    <property type="match status" value="1"/>
</dbReference>
<keyword evidence="12" id="KW-1185">Reference proteome</keyword>
<dbReference type="RefSeq" id="WP_144857377.1">
    <property type="nucleotide sequence ID" value="NZ_BAAAYT010000005.1"/>
</dbReference>
<keyword evidence="2" id="KW-1003">Cell membrane</keyword>
<feature type="domain" description="Glycosyltransferase 2-like" evidence="10">
    <location>
        <begin position="14"/>
        <end position="166"/>
    </location>
</feature>
<evidence type="ECO:0000256" key="7">
    <source>
        <dbReference type="ARBA" id="ARBA00037904"/>
    </source>
</evidence>
<proteinExistence type="inferred from homology"/>
<dbReference type="OrthoDB" id="9802632at2"/>
<comment type="caution">
    <text evidence="11">The sequence shown here is derived from an EMBL/GenBank/DDBJ whole genome shotgun (WGS) entry which is preliminary data.</text>
</comment>
<evidence type="ECO:0000256" key="9">
    <source>
        <dbReference type="ARBA" id="ARBA00040345"/>
    </source>
</evidence>
<evidence type="ECO:0000256" key="6">
    <source>
        <dbReference type="ARBA" id="ARBA00037281"/>
    </source>
</evidence>
<dbReference type="EMBL" id="VIUW01000003">
    <property type="protein sequence ID" value="TWD14514.1"/>
    <property type="molecule type" value="Genomic_DNA"/>
</dbReference>
<sequence length="262" mass="28640">MRAAVDAAALPSVSVVIPARDDAPALRTCLALLARQSLAPLEVVVVDNASQDETAAVARAAGAVVLHEAQVGIPPATAAGYDAARGEVIARLDADSRPGPRWVERVAREMADPQLSAVTGWGTFYDLPRPLVAPAAALYLGAYYLLSHLALGHTVLWGSSMALRRSVWVEVRGEVHRDDPDLHDDMDLAFVLGPSRRIRLAPGLRVEMSARSLRGGEQVRRRFVRAVRTLEVNWRVHPPWLRWRDRGVRLRRAVKARAGRAS</sequence>
<organism evidence="11 12">
    <name type="scientific">Marihabitans asiaticum</name>
    <dbReference type="NCBI Taxonomy" id="415218"/>
    <lineage>
        <taxon>Bacteria</taxon>
        <taxon>Bacillati</taxon>
        <taxon>Actinomycetota</taxon>
        <taxon>Actinomycetes</taxon>
        <taxon>Micrococcales</taxon>
        <taxon>Intrasporangiaceae</taxon>
        <taxon>Marihabitans</taxon>
    </lineage>
</organism>
<dbReference type="CDD" id="cd00761">
    <property type="entry name" value="Glyco_tranf_GTA_type"/>
    <property type="match status" value="1"/>
</dbReference>
<evidence type="ECO:0000259" key="10">
    <source>
        <dbReference type="Pfam" id="PF00535"/>
    </source>
</evidence>
<gene>
    <name evidence="11" type="ORF">FB557_1926</name>
</gene>
<comment type="pathway">
    <text evidence="7">Carotenoid biosynthesis; staphyloxanthin biosynthesis; staphyloxanthin from farnesyl diphosphate: step 4/5.</text>
</comment>
<evidence type="ECO:0000313" key="11">
    <source>
        <dbReference type="EMBL" id="TWD14514.1"/>
    </source>
</evidence>
<evidence type="ECO:0000256" key="8">
    <source>
        <dbReference type="ARBA" id="ARBA00038120"/>
    </source>
</evidence>
<keyword evidence="5" id="KW-0472">Membrane</keyword>
<evidence type="ECO:0000256" key="1">
    <source>
        <dbReference type="ARBA" id="ARBA00004236"/>
    </source>
</evidence>
<accession>A0A560WA59</accession>
<comment type="subcellular location">
    <subcellularLocation>
        <location evidence="1">Cell membrane</location>
    </subcellularLocation>
</comment>
<dbReference type="GO" id="GO:0016757">
    <property type="term" value="F:glycosyltransferase activity"/>
    <property type="evidence" value="ECO:0007669"/>
    <property type="project" value="UniProtKB-KW"/>
</dbReference>
<evidence type="ECO:0000313" key="12">
    <source>
        <dbReference type="Proteomes" id="UP000315628"/>
    </source>
</evidence>
<dbReference type="PANTHER" id="PTHR43646:SF2">
    <property type="entry name" value="GLYCOSYLTRANSFERASE 2-LIKE DOMAIN-CONTAINING PROTEIN"/>
    <property type="match status" value="1"/>
</dbReference>
<dbReference type="Proteomes" id="UP000315628">
    <property type="component" value="Unassembled WGS sequence"/>
</dbReference>
<dbReference type="GO" id="GO:0005886">
    <property type="term" value="C:plasma membrane"/>
    <property type="evidence" value="ECO:0007669"/>
    <property type="project" value="UniProtKB-SubCell"/>
</dbReference>
<dbReference type="SUPFAM" id="SSF53448">
    <property type="entry name" value="Nucleotide-diphospho-sugar transferases"/>
    <property type="match status" value="1"/>
</dbReference>
<protein>
    <recommendedName>
        <fullName evidence="9">4,4'-diaponeurosporenoate glycosyltransferase</fullName>
    </recommendedName>
</protein>
<comment type="similarity">
    <text evidence="8">Belongs to the glycosyltransferase 2 family. CrtQ subfamily.</text>
</comment>
<reference evidence="11 12" key="1">
    <citation type="submission" date="2019-06" db="EMBL/GenBank/DDBJ databases">
        <title>Sequencing the genomes of 1000 actinobacteria strains.</title>
        <authorList>
            <person name="Klenk H.-P."/>
        </authorList>
    </citation>
    <scope>NUCLEOTIDE SEQUENCE [LARGE SCALE GENOMIC DNA]</scope>
    <source>
        <strain evidence="11 12">DSM 18935</strain>
    </source>
</reference>
<evidence type="ECO:0000256" key="4">
    <source>
        <dbReference type="ARBA" id="ARBA00022679"/>
    </source>
</evidence>
<evidence type="ECO:0000256" key="5">
    <source>
        <dbReference type="ARBA" id="ARBA00023136"/>
    </source>
</evidence>
<dbReference type="Pfam" id="PF00535">
    <property type="entry name" value="Glycos_transf_2"/>
    <property type="match status" value="1"/>
</dbReference>